<evidence type="ECO:0000313" key="1">
    <source>
        <dbReference type="EMBL" id="KAK6624235.1"/>
    </source>
</evidence>
<dbReference type="EMBL" id="JAWJWF010000046">
    <property type="protein sequence ID" value="KAK6624235.1"/>
    <property type="molecule type" value="Genomic_DNA"/>
</dbReference>
<protein>
    <submittedName>
        <fullName evidence="1">Uncharacterized protein</fullName>
    </submittedName>
</protein>
<gene>
    <name evidence="1" type="ORF">RUM44_011094</name>
</gene>
<organism evidence="1 2">
    <name type="scientific">Polyplax serrata</name>
    <name type="common">Common mouse louse</name>
    <dbReference type="NCBI Taxonomy" id="468196"/>
    <lineage>
        <taxon>Eukaryota</taxon>
        <taxon>Metazoa</taxon>
        <taxon>Ecdysozoa</taxon>
        <taxon>Arthropoda</taxon>
        <taxon>Hexapoda</taxon>
        <taxon>Insecta</taxon>
        <taxon>Pterygota</taxon>
        <taxon>Neoptera</taxon>
        <taxon>Paraneoptera</taxon>
        <taxon>Psocodea</taxon>
        <taxon>Troctomorpha</taxon>
        <taxon>Phthiraptera</taxon>
        <taxon>Anoplura</taxon>
        <taxon>Polyplacidae</taxon>
        <taxon>Polyplax</taxon>
    </lineage>
</organism>
<evidence type="ECO:0000313" key="2">
    <source>
        <dbReference type="Proteomes" id="UP001359485"/>
    </source>
</evidence>
<proteinExistence type="predicted"/>
<accession>A0ABR1AP10</accession>
<sequence length="107" mass="12518">MREYQNQPETIHPQKGHSKLITPALKPSLPFSELYLYYSGCFWYRIGTKQTVMLKRSKKYSEIEKNMSVWPRISDEKIIFLIGSDDFWTGAKQANHLSQCKTELSEA</sequence>
<name>A0ABR1AP10_POLSC</name>
<reference evidence="1 2" key="1">
    <citation type="submission" date="2023-09" db="EMBL/GenBank/DDBJ databases">
        <title>Genomes of two closely related lineages of the louse Polyplax serrata with different host specificities.</title>
        <authorList>
            <person name="Martinu J."/>
            <person name="Tarabai H."/>
            <person name="Stefka J."/>
            <person name="Hypsa V."/>
        </authorList>
    </citation>
    <scope>NUCLEOTIDE SEQUENCE [LARGE SCALE GENOMIC DNA]</scope>
    <source>
        <strain evidence="1">98ZLc_SE</strain>
    </source>
</reference>
<keyword evidence="2" id="KW-1185">Reference proteome</keyword>
<dbReference type="Proteomes" id="UP001359485">
    <property type="component" value="Unassembled WGS sequence"/>
</dbReference>
<comment type="caution">
    <text evidence="1">The sequence shown here is derived from an EMBL/GenBank/DDBJ whole genome shotgun (WGS) entry which is preliminary data.</text>
</comment>